<evidence type="ECO:0000256" key="2">
    <source>
        <dbReference type="SAM" id="Phobius"/>
    </source>
</evidence>
<gene>
    <name evidence="3" type="ORF">HOP12_02125</name>
</gene>
<accession>A0A849SB99</accession>
<comment type="caution">
    <text evidence="3">The sequence shown here is derived from an EMBL/GenBank/DDBJ whole genome shotgun (WGS) entry which is preliminary data.</text>
</comment>
<evidence type="ECO:0000313" key="3">
    <source>
        <dbReference type="EMBL" id="NOT32948.1"/>
    </source>
</evidence>
<evidence type="ECO:0000313" key="4">
    <source>
        <dbReference type="Proteomes" id="UP000580839"/>
    </source>
</evidence>
<keyword evidence="2" id="KW-0472">Membrane</keyword>
<name>A0A849SB99_UNCEI</name>
<feature type="compositionally biased region" description="Basic and acidic residues" evidence="1">
    <location>
        <begin position="191"/>
        <end position="200"/>
    </location>
</feature>
<feature type="region of interest" description="Disordered" evidence="1">
    <location>
        <begin position="177"/>
        <end position="200"/>
    </location>
</feature>
<sequence length="200" mass="21635">MVVAKYLERRTESTANIGPNQAILGGKGKIPMPLLAQICILIVTVALVAVAVVSIRLMLQTKALIENANVSLGKLPALLEDVQRTSDRADELLHAFSRITRSAESGVSAVEQLTNRATGLASSLLDEVERPIAQTVGIMRGIRAGAQFLMQRWQTRGRNGSNTIQGDEYVGEQRWLDDGGVPARRSSGRRFGSDARADGR</sequence>
<feature type="transmembrane region" description="Helical" evidence="2">
    <location>
        <begin position="34"/>
        <end position="59"/>
    </location>
</feature>
<keyword evidence="2" id="KW-1133">Transmembrane helix</keyword>
<dbReference type="EMBL" id="JABFRW010000023">
    <property type="protein sequence ID" value="NOT32948.1"/>
    <property type="molecule type" value="Genomic_DNA"/>
</dbReference>
<keyword evidence="2" id="KW-0812">Transmembrane</keyword>
<dbReference type="AlphaFoldDB" id="A0A849SB99"/>
<dbReference type="Proteomes" id="UP000580839">
    <property type="component" value="Unassembled WGS sequence"/>
</dbReference>
<protein>
    <recommendedName>
        <fullName evidence="5">DUF948 domain-containing protein</fullName>
    </recommendedName>
</protein>
<proteinExistence type="predicted"/>
<evidence type="ECO:0008006" key="5">
    <source>
        <dbReference type="Google" id="ProtNLM"/>
    </source>
</evidence>
<reference evidence="3 4" key="1">
    <citation type="submission" date="2020-04" db="EMBL/GenBank/DDBJ databases">
        <title>Metagenomic profiling of ammonia- and methane-oxidizing microorganisms in a Dutch drinking water treatment plant.</title>
        <authorList>
            <person name="Poghosyan L."/>
            <person name="Leucker S."/>
        </authorList>
    </citation>
    <scope>NUCLEOTIDE SEQUENCE [LARGE SCALE GENOMIC DNA]</scope>
    <source>
        <strain evidence="3">S-RSF-IL-03</strain>
    </source>
</reference>
<evidence type="ECO:0000256" key="1">
    <source>
        <dbReference type="SAM" id="MobiDB-lite"/>
    </source>
</evidence>
<organism evidence="3 4">
    <name type="scientific">Eiseniibacteriota bacterium</name>
    <dbReference type="NCBI Taxonomy" id="2212470"/>
    <lineage>
        <taxon>Bacteria</taxon>
        <taxon>Candidatus Eiseniibacteriota</taxon>
    </lineage>
</organism>